<evidence type="ECO:0000256" key="5">
    <source>
        <dbReference type="ARBA" id="ARBA00022692"/>
    </source>
</evidence>
<reference evidence="9 10" key="1">
    <citation type="submission" date="2018-10" db="EMBL/GenBank/DDBJ databases">
        <title>Isolation, diversity and antifungal activity of actinobacteria from wheat.</title>
        <authorList>
            <person name="Han C."/>
        </authorList>
    </citation>
    <scope>NUCLEOTIDE SEQUENCE [LARGE SCALE GENOMIC DNA]</scope>
    <source>
        <strain evidence="9 10">NEAU-YY642</strain>
    </source>
</reference>
<feature type="transmembrane region" description="Helical" evidence="8">
    <location>
        <begin position="326"/>
        <end position="345"/>
    </location>
</feature>
<evidence type="ECO:0000256" key="1">
    <source>
        <dbReference type="ARBA" id="ARBA00004651"/>
    </source>
</evidence>
<protein>
    <submittedName>
        <fullName evidence="9">Iron ABC transporter permease</fullName>
    </submittedName>
</protein>
<gene>
    <name evidence="9" type="ORF">EBN88_01750</name>
</gene>
<feature type="transmembrane region" description="Helical" evidence="8">
    <location>
        <begin position="296"/>
        <end position="314"/>
    </location>
</feature>
<feature type="transmembrane region" description="Helical" evidence="8">
    <location>
        <begin position="112"/>
        <end position="133"/>
    </location>
</feature>
<dbReference type="InterPro" id="IPR037294">
    <property type="entry name" value="ABC_BtuC-like"/>
</dbReference>
<dbReference type="SUPFAM" id="SSF81345">
    <property type="entry name" value="ABC transporter involved in vitamin B12 uptake, BtuC"/>
    <property type="match status" value="1"/>
</dbReference>
<keyword evidence="10" id="KW-1185">Reference proteome</keyword>
<comment type="caution">
    <text evidence="9">The sequence shown here is derived from an EMBL/GenBank/DDBJ whole genome shotgun (WGS) entry which is preliminary data.</text>
</comment>
<keyword evidence="7 8" id="KW-0472">Membrane</keyword>
<dbReference type="Pfam" id="PF01032">
    <property type="entry name" value="FecCD"/>
    <property type="match status" value="1"/>
</dbReference>
<feature type="transmembrane region" description="Helical" evidence="8">
    <location>
        <begin position="213"/>
        <end position="239"/>
    </location>
</feature>
<keyword evidence="6 8" id="KW-1133">Transmembrane helix</keyword>
<evidence type="ECO:0000256" key="2">
    <source>
        <dbReference type="ARBA" id="ARBA00007935"/>
    </source>
</evidence>
<dbReference type="CDD" id="cd06550">
    <property type="entry name" value="TM_ABC_iron-siderophores_like"/>
    <property type="match status" value="1"/>
</dbReference>
<sequence>MNATREASTLTPPAGGAGTRTAGAGAARLVGFLLLGLLALALAMLASVVFGARTTSLGDVFATLTGDADDYVATVVESRYPRTALGVLAGASLAVAGTLMQGITRNPLADPGLLGVNAGASAGVVTATAFLGAGGQSGAVWWALPGALLAGLLVYAIGSAGASTGLVRLVLAGAVVSAVLAAYIQLVTLSKPLVFDSYRYWVVGALGGRPMEIFWTALPFAAVGLAMAVLVSGGLNTLALGDDSAHALGANPTAIRAGGLIAATLLAASATASVGPIAFVGLAVPHIVRAVVGIDFRLQLAFSALFGPTLLLLADVIGRVVMRPSELMVGVVTAFVGAPVLLYAVRRMRGTA</sequence>
<feature type="transmembrane region" description="Helical" evidence="8">
    <location>
        <begin position="169"/>
        <end position="193"/>
    </location>
</feature>
<dbReference type="GO" id="GO:0022857">
    <property type="term" value="F:transmembrane transporter activity"/>
    <property type="evidence" value="ECO:0007669"/>
    <property type="project" value="InterPro"/>
</dbReference>
<dbReference type="PANTHER" id="PTHR30472:SF1">
    <property type="entry name" value="FE(3+) DICITRATE TRANSPORT SYSTEM PERMEASE PROTEIN FECC-RELATED"/>
    <property type="match status" value="1"/>
</dbReference>
<feature type="transmembrane region" description="Helical" evidence="8">
    <location>
        <begin position="29"/>
        <end position="52"/>
    </location>
</feature>
<accession>A0A3M2MAY8</accession>
<proteinExistence type="inferred from homology"/>
<feature type="transmembrane region" description="Helical" evidence="8">
    <location>
        <begin position="80"/>
        <end position="100"/>
    </location>
</feature>
<dbReference type="Gene3D" id="1.10.3470.10">
    <property type="entry name" value="ABC transporter involved in vitamin B12 uptake, BtuC"/>
    <property type="match status" value="1"/>
</dbReference>
<evidence type="ECO:0000313" key="10">
    <source>
        <dbReference type="Proteomes" id="UP000278673"/>
    </source>
</evidence>
<dbReference type="Proteomes" id="UP000278673">
    <property type="component" value="Unassembled WGS sequence"/>
</dbReference>
<evidence type="ECO:0000256" key="3">
    <source>
        <dbReference type="ARBA" id="ARBA00022448"/>
    </source>
</evidence>
<feature type="transmembrane region" description="Helical" evidence="8">
    <location>
        <begin position="139"/>
        <end position="157"/>
    </location>
</feature>
<dbReference type="PANTHER" id="PTHR30472">
    <property type="entry name" value="FERRIC ENTEROBACTIN TRANSPORT SYSTEM PERMEASE PROTEIN"/>
    <property type="match status" value="1"/>
</dbReference>
<dbReference type="InterPro" id="IPR000522">
    <property type="entry name" value="ABC_transptr_permease_BtuC"/>
</dbReference>
<evidence type="ECO:0000256" key="6">
    <source>
        <dbReference type="ARBA" id="ARBA00022989"/>
    </source>
</evidence>
<evidence type="ECO:0000256" key="8">
    <source>
        <dbReference type="SAM" id="Phobius"/>
    </source>
</evidence>
<comment type="similarity">
    <text evidence="2">Belongs to the binding-protein-dependent transport system permease family. FecCD subfamily.</text>
</comment>
<dbReference type="FunFam" id="1.10.3470.10:FF:000001">
    <property type="entry name" value="Vitamin B12 ABC transporter permease BtuC"/>
    <property type="match status" value="1"/>
</dbReference>
<organism evidence="9 10">
    <name type="scientific">Streptomyces triticirhizae</name>
    <dbReference type="NCBI Taxonomy" id="2483353"/>
    <lineage>
        <taxon>Bacteria</taxon>
        <taxon>Bacillati</taxon>
        <taxon>Actinomycetota</taxon>
        <taxon>Actinomycetes</taxon>
        <taxon>Kitasatosporales</taxon>
        <taxon>Streptomycetaceae</taxon>
        <taxon>Streptomyces</taxon>
    </lineage>
</organism>
<keyword evidence="5 8" id="KW-0812">Transmembrane</keyword>
<evidence type="ECO:0000256" key="7">
    <source>
        <dbReference type="ARBA" id="ARBA00023136"/>
    </source>
</evidence>
<dbReference type="GO" id="GO:0033214">
    <property type="term" value="P:siderophore-iron import into cell"/>
    <property type="evidence" value="ECO:0007669"/>
    <property type="project" value="TreeGrafter"/>
</dbReference>
<dbReference type="AlphaFoldDB" id="A0A3M2MAY8"/>
<keyword evidence="4" id="KW-1003">Cell membrane</keyword>
<dbReference type="GO" id="GO:0005886">
    <property type="term" value="C:plasma membrane"/>
    <property type="evidence" value="ECO:0007669"/>
    <property type="project" value="UniProtKB-SubCell"/>
</dbReference>
<evidence type="ECO:0000256" key="4">
    <source>
        <dbReference type="ARBA" id="ARBA00022475"/>
    </source>
</evidence>
<name>A0A3M2MAY8_9ACTN</name>
<dbReference type="EMBL" id="RFFJ01000004">
    <property type="protein sequence ID" value="RMI46033.1"/>
    <property type="molecule type" value="Genomic_DNA"/>
</dbReference>
<evidence type="ECO:0000313" key="9">
    <source>
        <dbReference type="EMBL" id="RMI46033.1"/>
    </source>
</evidence>
<comment type="subcellular location">
    <subcellularLocation>
        <location evidence="1">Cell membrane</location>
        <topology evidence="1">Multi-pass membrane protein</topology>
    </subcellularLocation>
</comment>
<dbReference type="RefSeq" id="WP_122181987.1">
    <property type="nucleotide sequence ID" value="NZ_RFFJ01000004.1"/>
</dbReference>
<keyword evidence="3" id="KW-0813">Transport</keyword>